<dbReference type="Proteomes" id="UP001209682">
    <property type="component" value="Unassembled WGS sequence"/>
</dbReference>
<keyword evidence="1" id="KW-0175">Coiled coil</keyword>
<protein>
    <submittedName>
        <fullName evidence="2">Uncharacterized protein</fullName>
    </submittedName>
</protein>
<organism evidence="2 3">
    <name type="scientific">Acinetobacter entericus</name>
    <dbReference type="NCBI Taxonomy" id="2989714"/>
    <lineage>
        <taxon>Bacteria</taxon>
        <taxon>Pseudomonadati</taxon>
        <taxon>Pseudomonadota</taxon>
        <taxon>Gammaproteobacteria</taxon>
        <taxon>Moraxellales</taxon>
        <taxon>Moraxellaceae</taxon>
        <taxon>Acinetobacter</taxon>
    </lineage>
</organism>
<evidence type="ECO:0000256" key="1">
    <source>
        <dbReference type="SAM" id="Coils"/>
    </source>
</evidence>
<sequence length="175" mass="19684">MNLKVMSAVVLLITIGICYFINQSNKASAERLKQAEISNQKRLEQNKLDAINAEKTAEAERIKSEKAKALKAEQDRLISEKNAKEFEQSKQARVQAGIKKIEDKIKAEAFDAASAQFRNQKGNCGEVNAKNRFGGYVGFKRYIYDPKTDYVRVEGDATGYTPSIVIDALWKIECE</sequence>
<accession>A0ABT3NNK7</accession>
<gene>
    <name evidence="2" type="ORF">OKC24_18575</name>
</gene>
<dbReference type="EMBL" id="JAPEQW010000052">
    <property type="protein sequence ID" value="MCW8041132.1"/>
    <property type="molecule type" value="Genomic_DNA"/>
</dbReference>
<evidence type="ECO:0000313" key="3">
    <source>
        <dbReference type="Proteomes" id="UP001209682"/>
    </source>
</evidence>
<feature type="coiled-coil region" evidence="1">
    <location>
        <begin position="26"/>
        <end position="72"/>
    </location>
</feature>
<name>A0ABT3NNK7_9GAMM</name>
<keyword evidence="3" id="KW-1185">Reference proteome</keyword>
<proteinExistence type="predicted"/>
<evidence type="ECO:0000313" key="2">
    <source>
        <dbReference type="EMBL" id="MCW8041132.1"/>
    </source>
</evidence>
<reference evidence="2 3" key="1">
    <citation type="submission" date="2022-11" db="EMBL/GenBank/DDBJ databases">
        <title>Acinetobacter entericus sp. nov., isolated from the gut of the plastic-eating larvae of the Coleoptera insect Zophobas atratus.</title>
        <authorList>
            <person name="Dong X."/>
            <person name="Yang Y."/>
        </authorList>
    </citation>
    <scope>NUCLEOTIDE SEQUENCE [LARGE SCALE GENOMIC DNA]</scope>
    <source>
        <strain evidence="2 3">BIT-DXN8</strain>
    </source>
</reference>
<dbReference type="RefSeq" id="WP_265466174.1">
    <property type="nucleotide sequence ID" value="NZ_JAPEQW010000052.1"/>
</dbReference>
<comment type="caution">
    <text evidence="2">The sequence shown here is derived from an EMBL/GenBank/DDBJ whole genome shotgun (WGS) entry which is preliminary data.</text>
</comment>